<evidence type="ECO:0000313" key="1">
    <source>
        <dbReference type="EMBL" id="KAK6748310.1"/>
    </source>
</evidence>
<protein>
    <submittedName>
        <fullName evidence="1">Uncharacterized protein</fullName>
    </submittedName>
</protein>
<sequence length="159" mass="17246">MLLVAVQPSSFVTMWRRVLGDQGIGTTSRSHGNKNVMMAIGAYGLDHIGYKDIRQGTSLPQLIRCVKSTSDDADTFYKTLQVKAEATKAEVLTAELVLSSGLELYRGSAIPTIIGAGALTPFTFGKLAKETLNFLTVMEGTPSLFDGWRTDPHHLICTP</sequence>
<reference evidence="1 2" key="1">
    <citation type="submission" date="2023-08" db="EMBL/GenBank/DDBJ databases">
        <title>A Necator americanus chromosomal reference genome.</title>
        <authorList>
            <person name="Ilik V."/>
            <person name="Petrzelkova K.J."/>
            <person name="Pardy F."/>
            <person name="Fuh T."/>
            <person name="Niatou-Singa F.S."/>
            <person name="Gouil Q."/>
            <person name="Baker L."/>
            <person name="Ritchie M.E."/>
            <person name="Jex A.R."/>
            <person name="Gazzola D."/>
            <person name="Li H."/>
            <person name="Toshio Fujiwara R."/>
            <person name="Zhan B."/>
            <person name="Aroian R.V."/>
            <person name="Pafco B."/>
            <person name="Schwarz E.M."/>
        </authorList>
    </citation>
    <scope>NUCLEOTIDE SEQUENCE [LARGE SCALE GENOMIC DNA]</scope>
    <source>
        <strain evidence="1 2">Aroian</strain>
        <tissue evidence="1">Whole animal</tissue>
    </source>
</reference>
<accession>A0ABR1DCT4</accession>
<keyword evidence="2" id="KW-1185">Reference proteome</keyword>
<gene>
    <name evidence="1" type="primary">Necator_chrIV.g14417</name>
    <name evidence="1" type="ORF">RB195_001123</name>
</gene>
<proteinExistence type="predicted"/>
<evidence type="ECO:0000313" key="2">
    <source>
        <dbReference type="Proteomes" id="UP001303046"/>
    </source>
</evidence>
<dbReference type="Proteomes" id="UP001303046">
    <property type="component" value="Unassembled WGS sequence"/>
</dbReference>
<dbReference type="EMBL" id="JAVFWL010000004">
    <property type="protein sequence ID" value="KAK6748310.1"/>
    <property type="molecule type" value="Genomic_DNA"/>
</dbReference>
<name>A0ABR1DCT4_NECAM</name>
<comment type="caution">
    <text evidence="1">The sequence shown here is derived from an EMBL/GenBank/DDBJ whole genome shotgun (WGS) entry which is preliminary data.</text>
</comment>
<organism evidence="1 2">
    <name type="scientific">Necator americanus</name>
    <name type="common">Human hookworm</name>
    <dbReference type="NCBI Taxonomy" id="51031"/>
    <lineage>
        <taxon>Eukaryota</taxon>
        <taxon>Metazoa</taxon>
        <taxon>Ecdysozoa</taxon>
        <taxon>Nematoda</taxon>
        <taxon>Chromadorea</taxon>
        <taxon>Rhabditida</taxon>
        <taxon>Rhabditina</taxon>
        <taxon>Rhabditomorpha</taxon>
        <taxon>Strongyloidea</taxon>
        <taxon>Ancylostomatidae</taxon>
        <taxon>Bunostominae</taxon>
        <taxon>Necator</taxon>
    </lineage>
</organism>